<proteinExistence type="predicted"/>
<name>G7IJR8_MEDTR</name>
<organism evidence="1 3">
    <name type="scientific">Medicago truncatula</name>
    <name type="common">Barrel medic</name>
    <name type="synonym">Medicago tribuloides</name>
    <dbReference type="NCBI Taxonomy" id="3880"/>
    <lineage>
        <taxon>Eukaryota</taxon>
        <taxon>Viridiplantae</taxon>
        <taxon>Streptophyta</taxon>
        <taxon>Embryophyta</taxon>
        <taxon>Tracheophyta</taxon>
        <taxon>Spermatophyta</taxon>
        <taxon>Magnoliopsida</taxon>
        <taxon>eudicotyledons</taxon>
        <taxon>Gunneridae</taxon>
        <taxon>Pentapetalae</taxon>
        <taxon>rosids</taxon>
        <taxon>fabids</taxon>
        <taxon>Fabales</taxon>
        <taxon>Fabaceae</taxon>
        <taxon>Papilionoideae</taxon>
        <taxon>50 kb inversion clade</taxon>
        <taxon>NPAAA clade</taxon>
        <taxon>Hologalegina</taxon>
        <taxon>IRL clade</taxon>
        <taxon>Trifolieae</taxon>
        <taxon>Medicago</taxon>
    </lineage>
</organism>
<sequence>MAKTHSTNTCGNRMEIETLKIKETWYKFVLNSCTKSDGYVNVNDLLNLNFKTFANIPLRSHTIDDIRETSFARGF</sequence>
<reference evidence="1 3" key="1">
    <citation type="journal article" date="2011" name="Nature">
        <title>The Medicago genome provides insight into the evolution of rhizobial symbioses.</title>
        <authorList>
            <person name="Young N.D."/>
            <person name="Debelle F."/>
            <person name="Oldroyd G.E."/>
            <person name="Geurts R."/>
            <person name="Cannon S.B."/>
            <person name="Udvardi M.K."/>
            <person name="Benedito V.A."/>
            <person name="Mayer K.F."/>
            <person name="Gouzy J."/>
            <person name="Schoof H."/>
            <person name="Van de Peer Y."/>
            <person name="Proost S."/>
            <person name="Cook D.R."/>
            <person name="Meyers B.C."/>
            <person name="Spannagl M."/>
            <person name="Cheung F."/>
            <person name="De Mita S."/>
            <person name="Krishnakumar V."/>
            <person name="Gundlach H."/>
            <person name="Zhou S."/>
            <person name="Mudge J."/>
            <person name="Bharti A.K."/>
            <person name="Murray J.D."/>
            <person name="Naoumkina M.A."/>
            <person name="Rosen B."/>
            <person name="Silverstein K.A."/>
            <person name="Tang H."/>
            <person name="Rombauts S."/>
            <person name="Zhao P.X."/>
            <person name="Zhou P."/>
            <person name="Barbe V."/>
            <person name="Bardou P."/>
            <person name="Bechner M."/>
            <person name="Bellec A."/>
            <person name="Berger A."/>
            <person name="Berges H."/>
            <person name="Bidwell S."/>
            <person name="Bisseling T."/>
            <person name="Choisne N."/>
            <person name="Couloux A."/>
            <person name="Denny R."/>
            <person name="Deshpande S."/>
            <person name="Dai X."/>
            <person name="Doyle J.J."/>
            <person name="Dudez A.M."/>
            <person name="Farmer A.D."/>
            <person name="Fouteau S."/>
            <person name="Franken C."/>
            <person name="Gibelin C."/>
            <person name="Gish J."/>
            <person name="Goldstein S."/>
            <person name="Gonzalez A.J."/>
            <person name="Green P.J."/>
            <person name="Hallab A."/>
            <person name="Hartog M."/>
            <person name="Hua A."/>
            <person name="Humphray S.J."/>
            <person name="Jeong D.H."/>
            <person name="Jing Y."/>
            <person name="Jocker A."/>
            <person name="Kenton S.M."/>
            <person name="Kim D.J."/>
            <person name="Klee K."/>
            <person name="Lai H."/>
            <person name="Lang C."/>
            <person name="Lin S."/>
            <person name="Macmil S.L."/>
            <person name="Magdelenat G."/>
            <person name="Matthews L."/>
            <person name="McCorrison J."/>
            <person name="Monaghan E.L."/>
            <person name="Mun J.H."/>
            <person name="Najar F.Z."/>
            <person name="Nicholson C."/>
            <person name="Noirot C."/>
            <person name="O'Bleness M."/>
            <person name="Paule C.R."/>
            <person name="Poulain J."/>
            <person name="Prion F."/>
            <person name="Qin B."/>
            <person name="Qu C."/>
            <person name="Retzel E.F."/>
            <person name="Riddle C."/>
            <person name="Sallet E."/>
            <person name="Samain S."/>
            <person name="Samson N."/>
            <person name="Sanders I."/>
            <person name="Saurat O."/>
            <person name="Scarpelli C."/>
            <person name="Schiex T."/>
            <person name="Segurens B."/>
            <person name="Severin A.J."/>
            <person name="Sherrier D.J."/>
            <person name="Shi R."/>
            <person name="Sims S."/>
            <person name="Singer S.R."/>
            <person name="Sinharoy S."/>
            <person name="Sterck L."/>
            <person name="Viollet A."/>
            <person name="Wang B.B."/>
            <person name="Wang K."/>
            <person name="Wang M."/>
            <person name="Wang X."/>
            <person name="Warfsmann J."/>
            <person name="Weissenbach J."/>
            <person name="White D.D."/>
            <person name="White J.D."/>
            <person name="Wiley G.B."/>
            <person name="Wincker P."/>
            <person name="Xing Y."/>
            <person name="Yang L."/>
            <person name="Yao Z."/>
            <person name="Ying F."/>
            <person name="Zhai J."/>
            <person name="Zhou L."/>
            <person name="Zuber A."/>
            <person name="Denarie J."/>
            <person name="Dixon R.A."/>
            <person name="May G.D."/>
            <person name="Schwartz D.C."/>
            <person name="Rogers J."/>
            <person name="Quetier F."/>
            <person name="Town C.D."/>
            <person name="Roe B.A."/>
        </authorList>
    </citation>
    <scope>NUCLEOTIDE SEQUENCE [LARGE SCALE GENOMIC DNA]</scope>
    <source>
        <strain evidence="1">A17</strain>
        <strain evidence="2 3">cv. Jemalong A17</strain>
    </source>
</reference>
<dbReference type="EnsemblPlants" id="AES64721">
    <property type="protein sequence ID" value="AES64721"/>
    <property type="gene ID" value="MTR_2g029020"/>
</dbReference>
<reference evidence="2" key="3">
    <citation type="submission" date="2015-04" db="UniProtKB">
        <authorList>
            <consortium name="EnsemblPlants"/>
        </authorList>
    </citation>
    <scope>IDENTIFICATION</scope>
    <source>
        <strain evidence="2">cv. Jemalong A17</strain>
    </source>
</reference>
<accession>G7IJR8</accession>
<reference evidence="1 3" key="2">
    <citation type="journal article" date="2014" name="BMC Genomics">
        <title>An improved genome release (version Mt4.0) for the model legume Medicago truncatula.</title>
        <authorList>
            <person name="Tang H."/>
            <person name="Krishnakumar V."/>
            <person name="Bidwell S."/>
            <person name="Rosen B."/>
            <person name="Chan A."/>
            <person name="Zhou S."/>
            <person name="Gentzbittel L."/>
            <person name="Childs K.L."/>
            <person name="Yandell M."/>
            <person name="Gundlach H."/>
            <person name="Mayer K.F."/>
            <person name="Schwartz D.C."/>
            <person name="Town C.D."/>
        </authorList>
    </citation>
    <scope>GENOME REANNOTATION</scope>
    <source>
        <strain evidence="2 3">cv. Jemalong A17</strain>
    </source>
</reference>
<dbReference type="STRING" id="3880.G7IJR8"/>
<dbReference type="AlphaFoldDB" id="G7IJR8"/>
<evidence type="ECO:0000313" key="2">
    <source>
        <dbReference type="EnsemblPlants" id="AES64721"/>
    </source>
</evidence>
<dbReference type="EMBL" id="CM001218">
    <property type="protein sequence ID" value="AES64721.1"/>
    <property type="molecule type" value="Genomic_DNA"/>
</dbReference>
<dbReference type="Proteomes" id="UP000002051">
    <property type="component" value="Chromosome 2"/>
</dbReference>
<gene>
    <name evidence="1" type="ordered locus">MTR_2g029020</name>
</gene>
<evidence type="ECO:0000313" key="3">
    <source>
        <dbReference type="Proteomes" id="UP000002051"/>
    </source>
</evidence>
<dbReference type="HOGENOM" id="CLU_2674769_0_0_1"/>
<evidence type="ECO:0000313" key="1">
    <source>
        <dbReference type="EMBL" id="AES64721.1"/>
    </source>
</evidence>
<protein>
    <submittedName>
        <fullName evidence="1 2">Uncharacterized protein</fullName>
    </submittedName>
</protein>
<dbReference type="PaxDb" id="3880-AES64721"/>
<keyword evidence="3" id="KW-1185">Reference proteome</keyword>